<dbReference type="Proteomes" id="UP000749559">
    <property type="component" value="Unassembled WGS sequence"/>
</dbReference>
<dbReference type="FunFam" id="1.20.900.10:FF:000003">
    <property type="entry name" value="Rho guanine nucleotide exchange factor 10 like"/>
    <property type="match status" value="1"/>
</dbReference>
<dbReference type="InterPro" id="IPR015943">
    <property type="entry name" value="WD40/YVTN_repeat-like_dom_sf"/>
</dbReference>
<dbReference type="SUPFAM" id="SSF48065">
    <property type="entry name" value="DBL homology domain (DH-domain)"/>
    <property type="match status" value="1"/>
</dbReference>
<feature type="region of interest" description="Disordered" evidence="3">
    <location>
        <begin position="140"/>
        <end position="260"/>
    </location>
</feature>
<dbReference type="Gene3D" id="1.20.900.10">
    <property type="entry name" value="Dbl homology (DH) domain"/>
    <property type="match status" value="1"/>
</dbReference>
<evidence type="ECO:0000313" key="5">
    <source>
        <dbReference type="EMBL" id="CAH1774827.1"/>
    </source>
</evidence>
<dbReference type="OrthoDB" id="28697at2759"/>
<dbReference type="CDD" id="cd00160">
    <property type="entry name" value="RhoGEF"/>
    <property type="match status" value="1"/>
</dbReference>
<dbReference type="InterPro" id="IPR035899">
    <property type="entry name" value="DBL_dom_sf"/>
</dbReference>
<keyword evidence="2" id="KW-0344">Guanine-nucleotide releasing factor</keyword>
<keyword evidence="1" id="KW-0597">Phosphoprotein</keyword>
<evidence type="ECO:0000256" key="3">
    <source>
        <dbReference type="SAM" id="MobiDB-lite"/>
    </source>
</evidence>
<dbReference type="InterPro" id="IPR011993">
    <property type="entry name" value="PH-like_dom_sf"/>
</dbReference>
<dbReference type="InterPro" id="IPR036322">
    <property type="entry name" value="WD40_repeat_dom_sf"/>
</dbReference>
<evidence type="ECO:0000313" key="6">
    <source>
        <dbReference type="Proteomes" id="UP000749559"/>
    </source>
</evidence>
<dbReference type="Gene3D" id="2.130.10.10">
    <property type="entry name" value="YVTN repeat-like/Quinoprotein amine dehydrogenase"/>
    <property type="match status" value="1"/>
</dbReference>
<feature type="domain" description="DH" evidence="4">
    <location>
        <begin position="478"/>
        <end position="665"/>
    </location>
</feature>
<dbReference type="GO" id="GO:0051496">
    <property type="term" value="P:positive regulation of stress fiber assembly"/>
    <property type="evidence" value="ECO:0007669"/>
    <property type="project" value="TreeGrafter"/>
</dbReference>
<dbReference type="Pfam" id="PF00621">
    <property type="entry name" value="RhoGEF"/>
    <property type="match status" value="1"/>
</dbReference>
<feature type="compositionally biased region" description="Basic and acidic residues" evidence="3">
    <location>
        <begin position="36"/>
        <end position="47"/>
    </location>
</feature>
<dbReference type="PANTHER" id="PTHR12877">
    <property type="entry name" value="RHO GUANINE NUCLEOTIDE EXCHANGE FACTOR"/>
    <property type="match status" value="1"/>
</dbReference>
<reference evidence="5" key="1">
    <citation type="submission" date="2022-03" db="EMBL/GenBank/DDBJ databases">
        <authorList>
            <person name="Martin C."/>
        </authorList>
    </citation>
    <scope>NUCLEOTIDE SEQUENCE</scope>
</reference>
<dbReference type="PANTHER" id="PTHR12877:SF7">
    <property type="entry name" value="RHO GUANINE NUCLEOTIDE EXCHANGE FACTOR 10-LIKE PROTEIN"/>
    <property type="match status" value="1"/>
</dbReference>
<dbReference type="SUPFAM" id="SSF50978">
    <property type="entry name" value="WD40 repeat-like"/>
    <property type="match status" value="1"/>
</dbReference>
<accession>A0A8S4N137</accession>
<protein>
    <recommendedName>
        <fullName evidence="4">DH domain-containing protein</fullName>
    </recommendedName>
</protein>
<sequence>MASSFLHTGWKKGEKNGTPPPEENKPVGEKNGTPSPKEDTAHGKSDNAKAQPELTPLSVLAAPKNSNEPEKSEPVYDTKLPVGDIAKRFKHAEARAAEQNGDKGIYEARVDLALEDNPNSPMNGSSQSVNEPVYEIYDTAGREDSNQRERPGSMESPVKRGVKDIIRNIEKSKSLEHVPSTEADSTGDKLTHSKSEIILDEQSFNQMSNLARDKRIGRRGKENSKSPVGTLNRDNHEAQTDEPLYASVEKEKNAGDADEDIYDNVYIPGVSDSGVFSKEKTPENLVDDDEWRKKSTVYVDESPISDQIKDYETLYDSVTRAPVGYSTTSVRQKVTKKEDFESSQTVVYEDVNKDTDRVQSDISWGSSEFESYSENEDDAIKSPTSPISTDTIESHRVKPGGVKRDRAPSDPTTNQNVIERLYQLGKLKAGYKGSKREAYDSEEGEDENLYMHVKLNQEKHPPPLLPAPPPTLNSQQLKRRHIVASVVESENSYVSSLRRLVEEYLTPLEQSKPSILSSNTLKCIFYKIRGVLHCHNMFQIELAETVKKWDEDETIGNVFTASFSKSMVFEVYSAYVNNFSVAWEALKKSTRDKQQFADFLNQKQRASPDKLSIFGLMVKPVQRFPQFILLLQDLLKYTPREHHDRLPLQVALTELENLAHRLNEKKRESEQRHAARQVLANMGRTGQKAETAGQYLVRQDDLVQLEHNQQTDTVKTKSRRLFLLNDMLICATVIQKESDSGPVEKLRIKWNVTLKDVEVINTTLTSKMEYTYRGPPGRSTIVLKKHDQDVESQCSSDLDDMMHDLPLIIQIGQLASQLRLPVQGLSQENINSKVRELQGQITLKDKLDTRTIQLSMPARGGRVIQTMQTVGTKSREAWIDDFYYTKLALGSSNKPAWSIPEPNVTSFARLPLFMNPLPLNITEQYTQISCAVPLILPMENSEGMGVPHMWVCSGDESSGQVSIVSFYTTCPRIVESFKVTDSRIVSAELVPGHDITSDTIWMATSDSKMSISHVESKGRHQSTLTFPTQAPVVKMLYMRDTLFAGMDNGSLAVYRRTKEDVWDYNAPELLELGSTPVTCLLAIDDYIYISVGNNITIYDISSSTKHETHSVGSASCEVCHMVRAGVGLWVSMKGESVLRLYHLETFQHLQDINIASAVHRVISGQEQGNEPTDLGVTSLLSSRGLLWIGTSCGLILTLPLPRLEGVPLISGRPNVSLHGHCSSVVFLAPIYCGVIHDYFPLKQEPVEDLEEDISYEKGPDESPCETVSNVDTRCLTLSDNAILDSRTDLSNDISTHAAVRSRSLPHLLNVEDEVSTLYGCLMQNDIVINAMQRYSVPTGPSGTMLDGHKSTIGGSTKHSSIMEECPIYEGQEEEEHTPGQKPISRSVSRRTVKGDILPGGVSSKLALAKSVVIVSGGDGHVNWNTNTDVRYEDILLLMWQFKQG</sequence>
<dbReference type="InterPro" id="IPR000219">
    <property type="entry name" value="DH_dom"/>
</dbReference>
<organism evidence="5 6">
    <name type="scientific">Owenia fusiformis</name>
    <name type="common">Polychaete worm</name>
    <dbReference type="NCBI Taxonomy" id="6347"/>
    <lineage>
        <taxon>Eukaryota</taxon>
        <taxon>Metazoa</taxon>
        <taxon>Spiralia</taxon>
        <taxon>Lophotrochozoa</taxon>
        <taxon>Annelida</taxon>
        <taxon>Polychaeta</taxon>
        <taxon>Sedentaria</taxon>
        <taxon>Canalipalpata</taxon>
        <taxon>Sabellida</taxon>
        <taxon>Oweniida</taxon>
        <taxon>Oweniidae</taxon>
        <taxon>Owenia</taxon>
    </lineage>
</organism>
<feature type="compositionally biased region" description="Polar residues" evidence="3">
    <location>
        <begin position="382"/>
        <end position="391"/>
    </location>
</feature>
<dbReference type="InterPro" id="IPR039919">
    <property type="entry name" value="ARHGEF10/ARHGEF17"/>
</dbReference>
<feature type="region of interest" description="Disordered" evidence="3">
    <location>
        <begin position="1369"/>
        <end position="1389"/>
    </location>
</feature>
<feature type="compositionally biased region" description="Basic and acidic residues" evidence="3">
    <location>
        <begin position="211"/>
        <end position="224"/>
    </location>
</feature>
<gene>
    <name evidence="5" type="ORF">OFUS_LOCUS2207</name>
</gene>
<dbReference type="Pfam" id="PF19056">
    <property type="entry name" value="WD40_2"/>
    <property type="match status" value="1"/>
</dbReference>
<dbReference type="Gene3D" id="2.30.29.30">
    <property type="entry name" value="Pleckstrin-homology domain (PH domain)/Phosphotyrosine-binding domain (PTB)"/>
    <property type="match status" value="1"/>
</dbReference>
<dbReference type="EMBL" id="CAIIXF020000001">
    <property type="protein sequence ID" value="CAH1774827.1"/>
    <property type="molecule type" value="Genomic_DNA"/>
</dbReference>
<dbReference type="PROSITE" id="PS50010">
    <property type="entry name" value="DH_2"/>
    <property type="match status" value="1"/>
</dbReference>
<evidence type="ECO:0000256" key="2">
    <source>
        <dbReference type="ARBA" id="ARBA00022658"/>
    </source>
</evidence>
<feature type="region of interest" description="Disordered" evidence="3">
    <location>
        <begin position="1"/>
        <end position="81"/>
    </location>
</feature>
<evidence type="ECO:0000256" key="1">
    <source>
        <dbReference type="ARBA" id="ARBA00022553"/>
    </source>
</evidence>
<feature type="compositionally biased region" description="Basic and acidic residues" evidence="3">
    <location>
        <begin position="186"/>
        <end position="197"/>
    </location>
</feature>
<dbReference type="GO" id="GO:0005085">
    <property type="term" value="F:guanyl-nucleotide exchange factor activity"/>
    <property type="evidence" value="ECO:0007669"/>
    <property type="project" value="UniProtKB-KW"/>
</dbReference>
<feature type="compositionally biased region" description="Basic and acidic residues" evidence="3">
    <location>
        <begin position="140"/>
        <end position="176"/>
    </location>
</feature>
<dbReference type="GO" id="GO:0030036">
    <property type="term" value="P:actin cytoskeleton organization"/>
    <property type="evidence" value="ECO:0007669"/>
    <property type="project" value="TreeGrafter"/>
</dbReference>
<dbReference type="SMART" id="SM00325">
    <property type="entry name" value="RhoGEF"/>
    <property type="match status" value="1"/>
</dbReference>
<evidence type="ECO:0000259" key="4">
    <source>
        <dbReference type="PROSITE" id="PS50010"/>
    </source>
</evidence>
<dbReference type="Pfam" id="PF19057">
    <property type="entry name" value="PH_19"/>
    <property type="match status" value="1"/>
</dbReference>
<comment type="caution">
    <text evidence="5">The sequence shown here is derived from an EMBL/GenBank/DDBJ whole genome shotgun (WGS) entry which is preliminary data.</text>
</comment>
<dbReference type="GO" id="GO:0005737">
    <property type="term" value="C:cytoplasm"/>
    <property type="evidence" value="ECO:0007669"/>
    <property type="project" value="UniProtKB-ARBA"/>
</dbReference>
<name>A0A8S4N137_OWEFU</name>
<feature type="region of interest" description="Disordered" evidence="3">
    <location>
        <begin position="365"/>
        <end position="393"/>
    </location>
</feature>
<proteinExistence type="predicted"/>
<feature type="compositionally biased region" description="Basic and acidic residues" evidence="3">
    <location>
        <begin position="67"/>
        <end position="76"/>
    </location>
</feature>
<keyword evidence="6" id="KW-1185">Reference proteome</keyword>